<dbReference type="Proteomes" id="UP000809273">
    <property type="component" value="Unassembled WGS sequence"/>
</dbReference>
<dbReference type="GO" id="GO:0016020">
    <property type="term" value="C:membrane"/>
    <property type="evidence" value="ECO:0007669"/>
    <property type="project" value="InterPro"/>
</dbReference>
<dbReference type="SUPFAM" id="SSF50022">
    <property type="entry name" value="ISP domain"/>
    <property type="match status" value="1"/>
</dbReference>
<keyword evidence="2" id="KW-0479">Metal-binding</keyword>
<keyword evidence="7" id="KW-0812">Transmembrane</keyword>
<comment type="cofactor">
    <cofactor evidence="6">
        <name>[2Fe-2S] cluster</name>
        <dbReference type="ChEBI" id="CHEBI:190135"/>
    </cofactor>
</comment>
<dbReference type="AlphaFoldDB" id="A0A9D8PNA3"/>
<dbReference type="PANTHER" id="PTHR10134">
    <property type="entry name" value="CYTOCHROME B-C1 COMPLEX SUBUNIT RIESKE, MITOCHONDRIAL"/>
    <property type="match status" value="1"/>
</dbReference>
<dbReference type="GO" id="GO:0051537">
    <property type="term" value="F:2 iron, 2 sulfur cluster binding"/>
    <property type="evidence" value="ECO:0007669"/>
    <property type="project" value="UniProtKB-KW"/>
</dbReference>
<dbReference type="CDD" id="cd03467">
    <property type="entry name" value="Rieske"/>
    <property type="match status" value="1"/>
</dbReference>
<dbReference type="PROSITE" id="PS51296">
    <property type="entry name" value="RIESKE"/>
    <property type="match status" value="1"/>
</dbReference>
<comment type="caution">
    <text evidence="9">The sequence shown here is derived from an EMBL/GenBank/DDBJ whole genome shotgun (WGS) entry which is preliminary data.</text>
</comment>
<evidence type="ECO:0000256" key="4">
    <source>
        <dbReference type="ARBA" id="ARBA00023014"/>
    </source>
</evidence>
<keyword evidence="1" id="KW-0001">2Fe-2S</keyword>
<feature type="transmembrane region" description="Helical" evidence="7">
    <location>
        <begin position="17"/>
        <end position="38"/>
    </location>
</feature>
<dbReference type="InterPro" id="IPR017941">
    <property type="entry name" value="Rieske_2Fe-2S"/>
</dbReference>
<evidence type="ECO:0000313" key="9">
    <source>
        <dbReference type="EMBL" id="MBN1571595.1"/>
    </source>
</evidence>
<name>A0A9D8PNA3_9DELT</name>
<keyword evidence="7" id="KW-0472">Membrane</keyword>
<dbReference type="InterPro" id="IPR005805">
    <property type="entry name" value="Rieske_Fe-S_prot_C"/>
</dbReference>
<evidence type="ECO:0000256" key="3">
    <source>
        <dbReference type="ARBA" id="ARBA00023004"/>
    </source>
</evidence>
<sequence length="142" mass="15280">MSCKDRNCGGNVNRRGFIGFIVSVIASISALTPLAAFSKEKWVSVGKRDDFTDGGFNVIEGEKIFVFRKGDSFSAMSGKCTHFGCLVERQADGSFLCPCHASVFDGKGGVKKGPAKKDLVWHNVKVMPTGEVMVDVKSEVAP</sequence>
<keyword evidence="3" id="KW-0408">Iron</keyword>
<dbReference type="Gene3D" id="2.102.10.10">
    <property type="entry name" value="Rieske [2Fe-2S] iron-sulphur domain"/>
    <property type="match status" value="1"/>
</dbReference>
<protein>
    <submittedName>
        <fullName evidence="9">Rieske (2Fe-2S) protein</fullName>
    </submittedName>
</protein>
<organism evidence="9 10">
    <name type="scientific">Candidatus Zymogenus saltonus</name>
    <dbReference type="NCBI Taxonomy" id="2844893"/>
    <lineage>
        <taxon>Bacteria</taxon>
        <taxon>Deltaproteobacteria</taxon>
        <taxon>Candidatus Zymogenia</taxon>
        <taxon>Candidatus Zymogeniales</taxon>
        <taxon>Candidatus Zymogenaceae</taxon>
        <taxon>Candidatus Zymogenus</taxon>
    </lineage>
</organism>
<keyword evidence="4" id="KW-0411">Iron-sulfur</keyword>
<evidence type="ECO:0000259" key="8">
    <source>
        <dbReference type="PROSITE" id="PS51296"/>
    </source>
</evidence>
<evidence type="ECO:0000256" key="2">
    <source>
        <dbReference type="ARBA" id="ARBA00022723"/>
    </source>
</evidence>
<dbReference type="GO" id="GO:0046872">
    <property type="term" value="F:metal ion binding"/>
    <property type="evidence" value="ECO:0007669"/>
    <property type="project" value="UniProtKB-KW"/>
</dbReference>
<keyword evidence="7" id="KW-1133">Transmembrane helix</keyword>
<dbReference type="Pfam" id="PF00355">
    <property type="entry name" value="Rieske"/>
    <property type="match status" value="1"/>
</dbReference>
<dbReference type="PRINTS" id="PR00162">
    <property type="entry name" value="RIESKE"/>
</dbReference>
<dbReference type="InterPro" id="IPR036922">
    <property type="entry name" value="Rieske_2Fe-2S_sf"/>
</dbReference>
<dbReference type="EMBL" id="JAFGIX010000001">
    <property type="protein sequence ID" value="MBN1571595.1"/>
    <property type="molecule type" value="Genomic_DNA"/>
</dbReference>
<proteinExistence type="predicted"/>
<gene>
    <name evidence="9" type="ORF">JW984_00180</name>
</gene>
<reference evidence="9" key="1">
    <citation type="journal article" date="2021" name="Environ. Microbiol.">
        <title>Genomic characterization of three novel Desulfobacterota classes expand the metabolic and phylogenetic diversity of the phylum.</title>
        <authorList>
            <person name="Murphy C.L."/>
            <person name="Biggerstaff J."/>
            <person name="Eichhorn A."/>
            <person name="Ewing E."/>
            <person name="Shahan R."/>
            <person name="Soriano D."/>
            <person name="Stewart S."/>
            <person name="VanMol K."/>
            <person name="Walker R."/>
            <person name="Walters P."/>
            <person name="Elshahed M.S."/>
            <person name="Youssef N.H."/>
        </authorList>
    </citation>
    <scope>NUCLEOTIDE SEQUENCE</scope>
    <source>
        <strain evidence="9">Zod_Metabat.24</strain>
    </source>
</reference>
<evidence type="ECO:0000256" key="6">
    <source>
        <dbReference type="ARBA" id="ARBA00034078"/>
    </source>
</evidence>
<evidence type="ECO:0000313" key="10">
    <source>
        <dbReference type="Proteomes" id="UP000809273"/>
    </source>
</evidence>
<evidence type="ECO:0000256" key="1">
    <source>
        <dbReference type="ARBA" id="ARBA00022714"/>
    </source>
</evidence>
<evidence type="ECO:0000256" key="5">
    <source>
        <dbReference type="ARBA" id="ARBA00023157"/>
    </source>
</evidence>
<evidence type="ECO:0000256" key="7">
    <source>
        <dbReference type="SAM" id="Phobius"/>
    </source>
</evidence>
<feature type="domain" description="Rieske" evidence="8">
    <location>
        <begin position="42"/>
        <end position="119"/>
    </location>
</feature>
<keyword evidence="5" id="KW-1015">Disulfide bond</keyword>
<accession>A0A9D8PNA3</accession>
<reference evidence="9" key="2">
    <citation type="submission" date="2021-01" db="EMBL/GenBank/DDBJ databases">
        <authorList>
            <person name="Hahn C.R."/>
            <person name="Youssef N.H."/>
            <person name="Elshahed M."/>
        </authorList>
    </citation>
    <scope>NUCLEOTIDE SEQUENCE</scope>
    <source>
        <strain evidence="9">Zod_Metabat.24</strain>
    </source>
</reference>
<dbReference type="InterPro" id="IPR014349">
    <property type="entry name" value="Rieske_Fe-S_prot"/>
</dbReference>